<dbReference type="PANTHER" id="PTHR32309:SF31">
    <property type="entry name" value="CAPSULAR EXOPOLYSACCHARIDE FAMILY"/>
    <property type="match status" value="1"/>
</dbReference>
<organism evidence="1 2">
    <name type="scientific">Vibrio ponticus</name>
    <dbReference type="NCBI Taxonomy" id="265668"/>
    <lineage>
        <taxon>Bacteria</taxon>
        <taxon>Pseudomonadati</taxon>
        <taxon>Pseudomonadota</taxon>
        <taxon>Gammaproteobacteria</taxon>
        <taxon>Vibrionales</taxon>
        <taxon>Vibrionaceae</taxon>
        <taxon>Vibrio</taxon>
    </lineage>
</organism>
<dbReference type="EMBL" id="MJMI01000090">
    <property type="protein sequence ID" value="OLQ92196.1"/>
    <property type="molecule type" value="Genomic_DNA"/>
</dbReference>
<reference evidence="1 2" key="1">
    <citation type="submission" date="2016-09" db="EMBL/GenBank/DDBJ databases">
        <title>Genomic Taxonomy of the Vibrionaceae.</title>
        <authorList>
            <person name="Gonzalez-Castillo A."/>
            <person name="Gomez-Gil B."/>
            <person name="Enciso-Ibarra K."/>
        </authorList>
    </citation>
    <scope>NUCLEOTIDE SEQUENCE [LARGE SCALE GENOMIC DNA]</scope>
    <source>
        <strain evidence="1 2">CAIM 1731</strain>
    </source>
</reference>
<evidence type="ECO:0000313" key="2">
    <source>
        <dbReference type="Proteomes" id="UP000186206"/>
    </source>
</evidence>
<sequence>MIPATLNEIEQIFLEAETKQTRSLCVTACQYGDGVTTVAASLAERFLLAGYSTLLVDLNLFKPGFESFPYLGSDSSFQWLQPTNSKQVFTGITLPNHPSVLNNFRNPQYLNRQVEQWLEEFDKIVIDTSPILQNNMGNIPAQSVAAACDHTLLVVLGGSTSEANLANAQQLLERSNADLIGYVLNNMNQCSLGEEMVRELNRLRFIPKNWRDKWSQKILNNEWLSHIA</sequence>
<proteinExistence type="predicted"/>
<dbReference type="Gene3D" id="3.40.50.300">
    <property type="entry name" value="P-loop containing nucleotide triphosphate hydrolases"/>
    <property type="match status" value="1"/>
</dbReference>
<protein>
    <submittedName>
        <fullName evidence="1">Chromosome partitioning protein ParA</fullName>
    </submittedName>
</protein>
<dbReference type="Proteomes" id="UP000186206">
    <property type="component" value="Unassembled WGS sequence"/>
</dbReference>
<dbReference type="SUPFAM" id="SSF52540">
    <property type="entry name" value="P-loop containing nucleoside triphosphate hydrolases"/>
    <property type="match status" value="1"/>
</dbReference>
<keyword evidence="2" id="KW-1185">Reference proteome</keyword>
<gene>
    <name evidence="1" type="ORF">BIY21_12215</name>
</gene>
<accession>A0ABX3FJ16</accession>
<name>A0ABX3FJ16_9VIBR</name>
<dbReference type="InterPro" id="IPR050445">
    <property type="entry name" value="Bact_polysacc_biosynth/exp"/>
</dbReference>
<dbReference type="PANTHER" id="PTHR32309">
    <property type="entry name" value="TYROSINE-PROTEIN KINASE"/>
    <property type="match status" value="1"/>
</dbReference>
<comment type="caution">
    <text evidence="1">The sequence shown here is derived from an EMBL/GenBank/DDBJ whole genome shotgun (WGS) entry which is preliminary data.</text>
</comment>
<dbReference type="RefSeq" id="WP_075649538.1">
    <property type="nucleotide sequence ID" value="NZ_AP019657.1"/>
</dbReference>
<evidence type="ECO:0000313" key="1">
    <source>
        <dbReference type="EMBL" id="OLQ92196.1"/>
    </source>
</evidence>
<dbReference type="InterPro" id="IPR027417">
    <property type="entry name" value="P-loop_NTPase"/>
</dbReference>